<dbReference type="GO" id="GO:0009244">
    <property type="term" value="P:lipopolysaccharide core region biosynthetic process"/>
    <property type="evidence" value="ECO:0007669"/>
    <property type="project" value="TreeGrafter"/>
</dbReference>
<dbReference type="SUPFAM" id="SSF53756">
    <property type="entry name" value="UDP-Glycosyltransferase/glycogen phosphorylase"/>
    <property type="match status" value="1"/>
</dbReference>
<evidence type="ECO:0000313" key="3">
    <source>
        <dbReference type="EMBL" id="APZ05083.1"/>
    </source>
</evidence>
<dbReference type="AlphaFoldDB" id="A0A807LFR0"/>
<evidence type="ECO:0000313" key="4">
    <source>
        <dbReference type="Proteomes" id="UP000187148"/>
    </source>
</evidence>
<gene>
    <name evidence="3" type="ORF">BWI95_08455</name>
</gene>
<name>A0A807LFR0_9ENTR</name>
<dbReference type="Pfam" id="PF01075">
    <property type="entry name" value="Glyco_transf_9"/>
    <property type="match status" value="1"/>
</dbReference>
<keyword evidence="2 3" id="KW-0808">Transferase</keyword>
<sequence length="360" mass="40840">MRLGTFHKKKKHLINKVKINFLSLFLKNRRGADIDGNSIKSCLLIHDNSKIGDLIVLSALYRILAKKGITLSILSCGTGHAFLKAHPHIKQLFIKKTNSLTETLKLRRQLRERQFDVVLDPFETFPCFGHALLLSGFRDSYVLGFDKWYKRYYSRYNPHDEQLNEHMSSRTNVIVRHLFGRDADDDYRYDIAIPADVEEAVSALVGSSDVVVINPLGAKKICRLSSEQMMLIHSWFAQHHPGLRIIYTGHPDDLSSIPVSNIETLPYPDFIYTVALTKLSKYVVSVDTALVHIASAFNRPMLALYPQARTVEYPSPLIWAPNSPSAQQIISPTPFVSDIDERLLVHGLEMLLAAEMDSKQ</sequence>
<dbReference type="EMBL" id="CP019445">
    <property type="protein sequence ID" value="APZ05083.1"/>
    <property type="molecule type" value="Genomic_DNA"/>
</dbReference>
<evidence type="ECO:0000256" key="1">
    <source>
        <dbReference type="ARBA" id="ARBA00022676"/>
    </source>
</evidence>
<dbReference type="GO" id="GO:0005829">
    <property type="term" value="C:cytosol"/>
    <property type="evidence" value="ECO:0007669"/>
    <property type="project" value="TreeGrafter"/>
</dbReference>
<dbReference type="PANTHER" id="PTHR30160:SF1">
    <property type="entry name" value="LIPOPOLYSACCHARIDE 1,2-N-ACETYLGLUCOSAMINETRANSFERASE-RELATED"/>
    <property type="match status" value="1"/>
</dbReference>
<accession>A0A807LFR0</accession>
<protein>
    <submittedName>
        <fullName evidence="3">Lipopolysaccharide 1,2-N-acetylglucosaminetransferase</fullName>
    </submittedName>
</protein>
<organism evidence="3 4">
    <name type="scientific">Kosakonia cowanii JCM 10956 = DSM 18146</name>
    <dbReference type="NCBI Taxonomy" id="1300165"/>
    <lineage>
        <taxon>Bacteria</taxon>
        <taxon>Pseudomonadati</taxon>
        <taxon>Pseudomonadota</taxon>
        <taxon>Gammaproteobacteria</taxon>
        <taxon>Enterobacterales</taxon>
        <taxon>Enterobacteriaceae</taxon>
        <taxon>Kosakonia</taxon>
    </lineage>
</organism>
<dbReference type="InterPro" id="IPR051199">
    <property type="entry name" value="LPS_LOS_Heptosyltrfase"/>
</dbReference>
<dbReference type="GO" id="GO:0008713">
    <property type="term" value="F:ADP-heptose-lipopolysaccharide heptosyltransferase activity"/>
    <property type="evidence" value="ECO:0007669"/>
    <property type="project" value="TreeGrafter"/>
</dbReference>
<evidence type="ECO:0000256" key="2">
    <source>
        <dbReference type="ARBA" id="ARBA00022679"/>
    </source>
</evidence>
<dbReference type="Gene3D" id="3.40.50.2000">
    <property type="entry name" value="Glycogen Phosphorylase B"/>
    <property type="match status" value="2"/>
</dbReference>
<keyword evidence="4" id="KW-1185">Reference proteome</keyword>
<dbReference type="PANTHER" id="PTHR30160">
    <property type="entry name" value="TETRAACYLDISACCHARIDE 4'-KINASE-RELATED"/>
    <property type="match status" value="1"/>
</dbReference>
<keyword evidence="1" id="KW-0328">Glycosyltransferase</keyword>
<dbReference type="KEGG" id="kco:BWI95_08455"/>
<proteinExistence type="predicted"/>
<reference evidence="3 4" key="1">
    <citation type="submission" date="2017-01" db="EMBL/GenBank/DDBJ databases">
        <authorList>
            <person name="Cao J.-M."/>
        </authorList>
    </citation>
    <scope>NUCLEOTIDE SEQUENCE [LARGE SCALE GENOMIC DNA]</scope>
    <source>
        <strain evidence="3 4">888-76</strain>
    </source>
</reference>
<dbReference type="Proteomes" id="UP000187148">
    <property type="component" value="Chromosome"/>
</dbReference>
<dbReference type="InterPro" id="IPR002201">
    <property type="entry name" value="Glyco_trans_9"/>
</dbReference>
<dbReference type="RefSeq" id="WP_076769322.1">
    <property type="nucleotide sequence ID" value="NZ_CP019445.1"/>
</dbReference>